<name>A0ABM3LLM4_BICAN</name>
<dbReference type="Pfam" id="PF07690">
    <property type="entry name" value="MFS_1"/>
    <property type="match status" value="1"/>
</dbReference>
<organism evidence="8 9">
    <name type="scientific">Bicyclus anynana</name>
    <name type="common">Squinting bush brown butterfly</name>
    <dbReference type="NCBI Taxonomy" id="110368"/>
    <lineage>
        <taxon>Eukaryota</taxon>
        <taxon>Metazoa</taxon>
        <taxon>Ecdysozoa</taxon>
        <taxon>Arthropoda</taxon>
        <taxon>Hexapoda</taxon>
        <taxon>Insecta</taxon>
        <taxon>Pterygota</taxon>
        <taxon>Neoptera</taxon>
        <taxon>Endopterygota</taxon>
        <taxon>Lepidoptera</taxon>
        <taxon>Glossata</taxon>
        <taxon>Ditrysia</taxon>
        <taxon>Papilionoidea</taxon>
        <taxon>Nymphalidae</taxon>
        <taxon>Satyrinae</taxon>
        <taxon>Satyrini</taxon>
        <taxon>Mycalesina</taxon>
        <taxon>Bicyclus</taxon>
    </lineage>
</organism>
<feature type="transmembrane region" description="Helical" evidence="6">
    <location>
        <begin position="150"/>
        <end position="174"/>
    </location>
</feature>
<reference evidence="9" key="1">
    <citation type="submission" date="2025-08" db="UniProtKB">
        <authorList>
            <consortium name="RefSeq"/>
        </authorList>
    </citation>
    <scope>IDENTIFICATION</scope>
</reference>
<keyword evidence="4 6" id="KW-1133">Transmembrane helix</keyword>
<accession>A0ABM3LLM4</accession>
<feature type="transmembrane region" description="Helical" evidence="6">
    <location>
        <begin position="306"/>
        <end position="329"/>
    </location>
</feature>
<protein>
    <submittedName>
        <fullName evidence="9">Synaptic vesicle glycoprotein 2B-like</fullName>
    </submittedName>
</protein>
<dbReference type="Proteomes" id="UP001652582">
    <property type="component" value="Chromosome 10"/>
</dbReference>
<evidence type="ECO:0000256" key="5">
    <source>
        <dbReference type="ARBA" id="ARBA00023136"/>
    </source>
</evidence>
<dbReference type="GeneID" id="112047912"/>
<feature type="transmembrane region" description="Helical" evidence="6">
    <location>
        <begin position="368"/>
        <end position="393"/>
    </location>
</feature>
<feature type="transmembrane region" description="Helical" evidence="6">
    <location>
        <begin position="59"/>
        <end position="79"/>
    </location>
</feature>
<dbReference type="RefSeq" id="XP_052739957.1">
    <property type="nucleotide sequence ID" value="XM_052883997.1"/>
</dbReference>
<sequence length="520" mass="56532">MTSKNSVSFEEALNKTGFGKFNILAFLVSLSLIMGMALEVVSVAYLVPASACELHTTTAQQGLMAGAPLLGIIATSHCQGYLADTRGRRKVLGWSMCVAFLCGACAALATNWIVFCVLKIMSSAALAGTIPLSISWLSECTPQHKRSMMVSLTSTMYLITTGTMELSCLSLIYLKYNLLRYHNCISVLALPVLQLEFSYYIPYLNIYFSSWRLLNLIFASGCAVAAMAIFSSYESPRYYLRMGKDEDALEVLREIFTLNTGKKAKDYEVTSVYLGEDTGVPTKGMFSSIMAQTIPLLKPPLLKNTILISVMFVIAYAGTNAFVVWLPFIADSIMKAKEKGEDMSFCEMLESTQNTTVTESTDCSLNSFALLTVFVSSMLIAVVNIVLSAVINYVGRKRMVIGVQLIAGIAGLCISGANSWILSTCCFIVYLMGTVNFGFISTFSVDVFPTYVKAMAVCLTLMVGRVSSFVGINVIKNLLTTNCQVAFYSFAALTFVGAFVATLLPNDVKRSKGSTDAVST</sequence>
<feature type="transmembrane region" description="Helical" evidence="6">
    <location>
        <begin position="485"/>
        <end position="504"/>
    </location>
</feature>
<dbReference type="SUPFAM" id="SSF103473">
    <property type="entry name" value="MFS general substrate transporter"/>
    <property type="match status" value="1"/>
</dbReference>
<feature type="domain" description="Major facilitator superfamily (MFS) profile" evidence="7">
    <location>
        <begin position="23"/>
        <end position="509"/>
    </location>
</feature>
<evidence type="ECO:0000256" key="2">
    <source>
        <dbReference type="ARBA" id="ARBA00022448"/>
    </source>
</evidence>
<keyword evidence="5 6" id="KW-0472">Membrane</keyword>
<feature type="transmembrane region" description="Helical" evidence="6">
    <location>
        <begin position="399"/>
        <end position="420"/>
    </location>
</feature>
<evidence type="ECO:0000256" key="6">
    <source>
        <dbReference type="SAM" id="Phobius"/>
    </source>
</evidence>
<dbReference type="InterPro" id="IPR036259">
    <property type="entry name" value="MFS_trans_sf"/>
</dbReference>
<dbReference type="InterPro" id="IPR020846">
    <property type="entry name" value="MFS_dom"/>
</dbReference>
<feature type="transmembrane region" description="Helical" evidence="6">
    <location>
        <begin position="451"/>
        <end position="473"/>
    </location>
</feature>
<feature type="transmembrane region" description="Helical" evidence="6">
    <location>
        <begin position="213"/>
        <end position="233"/>
    </location>
</feature>
<evidence type="ECO:0000256" key="1">
    <source>
        <dbReference type="ARBA" id="ARBA00004141"/>
    </source>
</evidence>
<evidence type="ECO:0000259" key="7">
    <source>
        <dbReference type="PROSITE" id="PS50850"/>
    </source>
</evidence>
<feature type="transmembrane region" description="Helical" evidence="6">
    <location>
        <begin position="180"/>
        <end position="201"/>
    </location>
</feature>
<dbReference type="InterPro" id="IPR011701">
    <property type="entry name" value="MFS"/>
</dbReference>
<dbReference type="Gene3D" id="1.20.1250.20">
    <property type="entry name" value="MFS general substrate transporter like domains"/>
    <property type="match status" value="1"/>
</dbReference>
<keyword evidence="8" id="KW-1185">Reference proteome</keyword>
<evidence type="ECO:0000256" key="4">
    <source>
        <dbReference type="ARBA" id="ARBA00022989"/>
    </source>
</evidence>
<evidence type="ECO:0000313" key="8">
    <source>
        <dbReference type="Proteomes" id="UP001652582"/>
    </source>
</evidence>
<dbReference type="PANTHER" id="PTHR23511">
    <property type="entry name" value="SYNAPTIC VESICLE GLYCOPROTEIN 2"/>
    <property type="match status" value="1"/>
</dbReference>
<feature type="transmembrane region" description="Helical" evidence="6">
    <location>
        <begin position="21"/>
        <end position="47"/>
    </location>
</feature>
<feature type="transmembrane region" description="Helical" evidence="6">
    <location>
        <begin position="91"/>
        <end position="114"/>
    </location>
</feature>
<comment type="subcellular location">
    <subcellularLocation>
        <location evidence="1">Membrane</location>
        <topology evidence="1">Multi-pass membrane protein</topology>
    </subcellularLocation>
</comment>
<keyword evidence="2" id="KW-0813">Transport</keyword>
<dbReference type="PANTHER" id="PTHR23511:SF35">
    <property type="entry name" value="MAJOR FACILITATOR SUPERFAMILY (MFS) PROFILE DOMAIN-CONTAINING PROTEIN"/>
    <property type="match status" value="1"/>
</dbReference>
<feature type="transmembrane region" description="Helical" evidence="6">
    <location>
        <begin position="427"/>
        <end position="445"/>
    </location>
</feature>
<keyword evidence="3 6" id="KW-0812">Transmembrane</keyword>
<evidence type="ECO:0000313" key="9">
    <source>
        <dbReference type="RefSeq" id="XP_052739957.1"/>
    </source>
</evidence>
<dbReference type="PROSITE" id="PS50850">
    <property type="entry name" value="MFS"/>
    <property type="match status" value="1"/>
</dbReference>
<evidence type="ECO:0000256" key="3">
    <source>
        <dbReference type="ARBA" id="ARBA00022692"/>
    </source>
</evidence>
<gene>
    <name evidence="9" type="primary">LOC112047912</name>
</gene>
<proteinExistence type="predicted"/>